<evidence type="ECO:0000256" key="5">
    <source>
        <dbReference type="SAM" id="MobiDB-lite"/>
    </source>
</evidence>
<reference evidence="7 8" key="1">
    <citation type="submission" date="2023-08" db="EMBL/GenBank/DDBJ databases">
        <title>Annotated Genome Sequence of Vanrija albida AlHP1.</title>
        <authorList>
            <person name="Herzog R."/>
        </authorList>
    </citation>
    <scope>NUCLEOTIDE SEQUENCE [LARGE SCALE GENOMIC DNA]</scope>
    <source>
        <strain evidence="7 8">AlHP1</strain>
    </source>
</reference>
<comment type="caution">
    <text evidence="7">The sequence shown here is derived from an EMBL/GenBank/DDBJ whole genome shotgun (WGS) entry which is preliminary data.</text>
</comment>
<dbReference type="PANTHER" id="PTHR15892">
    <property type="entry name" value="MITOCHONDRIAL RIBOSOMAL PROTEIN L30"/>
    <property type="match status" value="1"/>
</dbReference>
<dbReference type="InterPro" id="IPR005996">
    <property type="entry name" value="Ribosomal_uL30_bac-type"/>
</dbReference>
<dbReference type="InterPro" id="IPR016082">
    <property type="entry name" value="Ribosomal_uL30_ferredoxin-like"/>
</dbReference>
<dbReference type="CDD" id="cd01658">
    <property type="entry name" value="Ribosomal_L30"/>
    <property type="match status" value="1"/>
</dbReference>
<sequence>MLPSLRALNAAASGAAPTHYLITLVRSARGLPPASGATLEALGLHRLHQSVLHPFGPEAAGKILKVKELVTVRNVTEAEGRVAAIRRRPEGSGVVPTGRAPGGLKRDHAVGL</sequence>
<evidence type="ECO:0000256" key="3">
    <source>
        <dbReference type="ARBA" id="ARBA00023274"/>
    </source>
</evidence>
<accession>A0ABR3PYY8</accession>
<dbReference type="NCBIfam" id="TIGR01308">
    <property type="entry name" value="rpmD_bact"/>
    <property type="match status" value="1"/>
</dbReference>
<feature type="domain" description="Large ribosomal subunit protein uL30-like ferredoxin-like fold" evidence="6">
    <location>
        <begin position="20"/>
        <end position="70"/>
    </location>
</feature>
<dbReference type="InterPro" id="IPR036919">
    <property type="entry name" value="Ribo_uL30_ferredoxin-like_sf"/>
</dbReference>
<evidence type="ECO:0000313" key="7">
    <source>
        <dbReference type="EMBL" id="KAL1407709.1"/>
    </source>
</evidence>
<proteinExistence type="inferred from homology"/>
<dbReference type="GeneID" id="95988185"/>
<name>A0ABR3PYY8_9TREE</name>
<keyword evidence="3" id="KW-0687">Ribonucleoprotein</keyword>
<evidence type="ECO:0000313" key="8">
    <source>
        <dbReference type="Proteomes" id="UP001565368"/>
    </source>
</evidence>
<dbReference type="EMBL" id="JBBXJM010000005">
    <property type="protein sequence ID" value="KAL1407709.1"/>
    <property type="molecule type" value="Genomic_DNA"/>
</dbReference>
<dbReference type="RefSeq" id="XP_069207653.1">
    <property type="nucleotide sequence ID" value="XM_069355582.1"/>
</dbReference>
<evidence type="ECO:0000256" key="2">
    <source>
        <dbReference type="ARBA" id="ARBA00022980"/>
    </source>
</evidence>
<evidence type="ECO:0000256" key="1">
    <source>
        <dbReference type="ARBA" id="ARBA00007594"/>
    </source>
</evidence>
<keyword evidence="8" id="KW-1185">Reference proteome</keyword>
<gene>
    <name evidence="7" type="primary">MRPL33</name>
    <name evidence="7" type="ORF">Q8F55_007142</name>
</gene>
<evidence type="ECO:0000256" key="4">
    <source>
        <dbReference type="ARBA" id="ARBA00035281"/>
    </source>
</evidence>
<dbReference type="Pfam" id="PF00327">
    <property type="entry name" value="Ribosomal_L30"/>
    <property type="match status" value="1"/>
</dbReference>
<protein>
    <recommendedName>
        <fullName evidence="4">Large ribosomal subunit protein uL30m</fullName>
    </recommendedName>
</protein>
<dbReference type="PANTHER" id="PTHR15892:SF2">
    <property type="entry name" value="LARGE RIBOSOMAL SUBUNIT PROTEIN UL30M"/>
    <property type="match status" value="1"/>
</dbReference>
<feature type="region of interest" description="Disordered" evidence="5">
    <location>
        <begin position="89"/>
        <end position="112"/>
    </location>
</feature>
<dbReference type="Proteomes" id="UP001565368">
    <property type="component" value="Unassembled WGS sequence"/>
</dbReference>
<dbReference type="SUPFAM" id="SSF55129">
    <property type="entry name" value="Ribosomal protein L30p/L7e"/>
    <property type="match status" value="1"/>
</dbReference>
<dbReference type="Gene3D" id="3.30.1390.20">
    <property type="entry name" value="Ribosomal protein L30, ferredoxin-like fold domain"/>
    <property type="match status" value="1"/>
</dbReference>
<dbReference type="GO" id="GO:0005840">
    <property type="term" value="C:ribosome"/>
    <property type="evidence" value="ECO:0007669"/>
    <property type="project" value="UniProtKB-KW"/>
</dbReference>
<organism evidence="7 8">
    <name type="scientific">Vanrija albida</name>
    <dbReference type="NCBI Taxonomy" id="181172"/>
    <lineage>
        <taxon>Eukaryota</taxon>
        <taxon>Fungi</taxon>
        <taxon>Dikarya</taxon>
        <taxon>Basidiomycota</taxon>
        <taxon>Agaricomycotina</taxon>
        <taxon>Tremellomycetes</taxon>
        <taxon>Trichosporonales</taxon>
        <taxon>Trichosporonaceae</taxon>
        <taxon>Vanrija</taxon>
    </lineage>
</organism>
<keyword evidence="2 7" id="KW-0689">Ribosomal protein</keyword>
<evidence type="ECO:0000259" key="6">
    <source>
        <dbReference type="Pfam" id="PF00327"/>
    </source>
</evidence>
<comment type="similarity">
    <text evidence="1">Belongs to the universal ribosomal protein uL30 family.</text>
</comment>